<feature type="domain" description="HTH asnC-type" evidence="5">
    <location>
        <begin position="3"/>
        <end position="64"/>
    </location>
</feature>
<dbReference type="AlphaFoldDB" id="A0A2Z4IVE8"/>
<evidence type="ECO:0000259" key="5">
    <source>
        <dbReference type="PROSITE" id="PS50956"/>
    </source>
</evidence>
<dbReference type="SUPFAM" id="SSF46785">
    <property type="entry name" value="Winged helix' DNA-binding domain"/>
    <property type="match status" value="1"/>
</dbReference>
<evidence type="ECO:0000256" key="3">
    <source>
        <dbReference type="ARBA" id="ARBA00023163"/>
    </source>
</evidence>
<dbReference type="GO" id="GO:0005829">
    <property type="term" value="C:cytosol"/>
    <property type="evidence" value="ECO:0007669"/>
    <property type="project" value="TreeGrafter"/>
</dbReference>
<dbReference type="SMART" id="SM00344">
    <property type="entry name" value="HTH_ASNC"/>
    <property type="match status" value="1"/>
</dbReference>
<name>A0A2Z4IVE8_9ACTN</name>
<organism evidence="6 7">
    <name type="scientific">Streptomyces cadmiisoli</name>
    <dbReference type="NCBI Taxonomy" id="2184053"/>
    <lineage>
        <taxon>Bacteria</taxon>
        <taxon>Bacillati</taxon>
        <taxon>Actinomycetota</taxon>
        <taxon>Actinomycetes</taxon>
        <taxon>Kitasatosporales</taxon>
        <taxon>Streptomycetaceae</taxon>
        <taxon>Streptomyces</taxon>
        <taxon>Streptomyces aurantiacus group</taxon>
    </lineage>
</organism>
<dbReference type="SUPFAM" id="SSF54909">
    <property type="entry name" value="Dimeric alpha+beta barrel"/>
    <property type="match status" value="1"/>
</dbReference>
<evidence type="ECO:0000256" key="2">
    <source>
        <dbReference type="ARBA" id="ARBA00023125"/>
    </source>
</evidence>
<dbReference type="KEGG" id="scad:DN051_07855"/>
<dbReference type="InterPro" id="IPR000485">
    <property type="entry name" value="AsnC-type_HTH_dom"/>
</dbReference>
<feature type="region of interest" description="Disordered" evidence="4">
    <location>
        <begin position="154"/>
        <end position="178"/>
    </location>
</feature>
<dbReference type="PROSITE" id="PS50956">
    <property type="entry name" value="HTH_ASNC_2"/>
    <property type="match status" value="1"/>
</dbReference>
<reference evidence="6 7" key="1">
    <citation type="journal article" date="2019" name="Int. J. Syst. Evol. Microbiol.">
        <title>Streptomyces cadmiisoli sp. nov., a novel actinomycete isolated from cadmium-contaminated soil.</title>
        <authorList>
            <person name="Li K."/>
            <person name="Tang X."/>
            <person name="Zhao J."/>
            <person name="Guo Y."/>
            <person name="Tang Y."/>
            <person name="Gao J."/>
        </authorList>
    </citation>
    <scope>NUCLEOTIDE SEQUENCE [LARGE SCALE GENOMIC DNA]</scope>
    <source>
        <strain evidence="6 7">ZFG47</strain>
    </source>
</reference>
<keyword evidence="2" id="KW-0238">DNA-binding</keyword>
<proteinExistence type="predicted"/>
<dbReference type="PANTHER" id="PTHR30154">
    <property type="entry name" value="LEUCINE-RESPONSIVE REGULATORY PROTEIN"/>
    <property type="match status" value="1"/>
</dbReference>
<dbReference type="InterPro" id="IPR036390">
    <property type="entry name" value="WH_DNA-bd_sf"/>
</dbReference>
<keyword evidence="7" id="KW-1185">Reference proteome</keyword>
<dbReference type="InterPro" id="IPR011008">
    <property type="entry name" value="Dimeric_a/b-barrel"/>
</dbReference>
<evidence type="ECO:0000256" key="4">
    <source>
        <dbReference type="SAM" id="MobiDB-lite"/>
    </source>
</evidence>
<keyword evidence="1" id="KW-0805">Transcription regulation</keyword>
<dbReference type="PANTHER" id="PTHR30154:SF54">
    <property type="entry name" value="POSSIBLE TRANSCRIPTIONAL REGULATORY PROTEIN (PROBABLY LRP_ASNC-FAMILY)"/>
    <property type="match status" value="1"/>
</dbReference>
<dbReference type="PRINTS" id="PR00033">
    <property type="entry name" value="HTHASNC"/>
</dbReference>
<dbReference type="InterPro" id="IPR019888">
    <property type="entry name" value="Tscrpt_reg_AsnC-like"/>
</dbReference>
<dbReference type="Pfam" id="PF13412">
    <property type="entry name" value="HTH_24"/>
    <property type="match status" value="1"/>
</dbReference>
<dbReference type="Pfam" id="PF01037">
    <property type="entry name" value="AsnC_trans_reg"/>
    <property type="match status" value="1"/>
</dbReference>
<protein>
    <submittedName>
        <fullName evidence="6">Lrp/AsnC family transcriptional regulator</fullName>
    </submittedName>
</protein>
<evidence type="ECO:0000313" key="6">
    <source>
        <dbReference type="EMBL" id="AWW36546.1"/>
    </source>
</evidence>
<dbReference type="InterPro" id="IPR036388">
    <property type="entry name" value="WH-like_DNA-bd_sf"/>
</dbReference>
<dbReference type="RefSeq" id="WP_112438370.1">
    <property type="nucleotide sequence ID" value="NZ_CP030073.1"/>
</dbReference>
<dbReference type="Gene3D" id="1.10.10.10">
    <property type="entry name" value="Winged helix-like DNA-binding domain superfamily/Winged helix DNA-binding domain"/>
    <property type="match status" value="1"/>
</dbReference>
<gene>
    <name evidence="6" type="ORF">DN051_07855</name>
</gene>
<dbReference type="GO" id="GO:0043200">
    <property type="term" value="P:response to amino acid"/>
    <property type="evidence" value="ECO:0007669"/>
    <property type="project" value="TreeGrafter"/>
</dbReference>
<keyword evidence="3" id="KW-0804">Transcription</keyword>
<accession>A0A2Z4IVE8</accession>
<sequence length="178" mass="20213">MELDELDCLLLREIQRDGRQTNRELAATAGVAPSTSLERLRSLQRRGILKGFTAEVDLEALGRPVQALISVRIRPPSRKVLEGFRAWVRTRPEVVGIFVTTGSDDFLIHMAVPDTDYLYDFVIDELTERREVADVRTSIVYERLESRILLPLAPRNTDRERQPGGDGRAAGPREDDWT</sequence>
<dbReference type="Proteomes" id="UP000249616">
    <property type="component" value="Chromosome"/>
</dbReference>
<dbReference type="Gene3D" id="3.30.70.920">
    <property type="match status" value="1"/>
</dbReference>
<dbReference type="InterPro" id="IPR019887">
    <property type="entry name" value="Tscrpt_reg_AsnC/Lrp_C"/>
</dbReference>
<dbReference type="GO" id="GO:0043565">
    <property type="term" value="F:sequence-specific DNA binding"/>
    <property type="evidence" value="ECO:0007669"/>
    <property type="project" value="InterPro"/>
</dbReference>
<evidence type="ECO:0000313" key="7">
    <source>
        <dbReference type="Proteomes" id="UP000249616"/>
    </source>
</evidence>
<evidence type="ECO:0000256" key="1">
    <source>
        <dbReference type="ARBA" id="ARBA00023015"/>
    </source>
</evidence>
<dbReference type="EMBL" id="CP030073">
    <property type="protein sequence ID" value="AWW36546.1"/>
    <property type="molecule type" value="Genomic_DNA"/>
</dbReference>